<name>A0A5C5X2V8_9BACT</name>
<evidence type="ECO:0000313" key="2">
    <source>
        <dbReference type="Proteomes" id="UP000318053"/>
    </source>
</evidence>
<dbReference type="OrthoDB" id="284616at2"/>
<dbReference type="Proteomes" id="UP000318053">
    <property type="component" value="Unassembled WGS sequence"/>
</dbReference>
<evidence type="ECO:0000313" key="1">
    <source>
        <dbReference type="EMBL" id="TWT56503.1"/>
    </source>
</evidence>
<sequence>MQTFKDNQGQTWTIALTLGKVRKIREKLGLDLLKPLHHAQILDSLTDQLAFVFLLCEEQAKEHSISIDDFEDRLAGDSVAQDASIAFLEECAFFFHRYGRIEEYQTTRRVIRLTTDLRARQVELATNGRLDSLMDAMETQWRKELGLTDGQSSSS</sequence>
<dbReference type="EMBL" id="SJPK01000012">
    <property type="protein sequence ID" value="TWT56503.1"/>
    <property type="molecule type" value="Genomic_DNA"/>
</dbReference>
<gene>
    <name evidence="1" type="ORF">CA85_40340</name>
</gene>
<accession>A0A5C5X2V8</accession>
<comment type="caution">
    <text evidence="1">The sequence shown here is derived from an EMBL/GenBank/DDBJ whole genome shotgun (WGS) entry which is preliminary data.</text>
</comment>
<organism evidence="1 2">
    <name type="scientific">Allorhodopirellula solitaria</name>
    <dbReference type="NCBI Taxonomy" id="2527987"/>
    <lineage>
        <taxon>Bacteria</taxon>
        <taxon>Pseudomonadati</taxon>
        <taxon>Planctomycetota</taxon>
        <taxon>Planctomycetia</taxon>
        <taxon>Pirellulales</taxon>
        <taxon>Pirellulaceae</taxon>
        <taxon>Allorhodopirellula</taxon>
    </lineage>
</organism>
<reference evidence="1 2" key="1">
    <citation type="submission" date="2019-02" db="EMBL/GenBank/DDBJ databases">
        <title>Deep-cultivation of Planctomycetes and their phenomic and genomic characterization uncovers novel biology.</title>
        <authorList>
            <person name="Wiegand S."/>
            <person name="Jogler M."/>
            <person name="Boedeker C."/>
            <person name="Pinto D."/>
            <person name="Vollmers J."/>
            <person name="Rivas-Marin E."/>
            <person name="Kohn T."/>
            <person name="Peeters S.H."/>
            <person name="Heuer A."/>
            <person name="Rast P."/>
            <person name="Oberbeckmann S."/>
            <person name="Bunk B."/>
            <person name="Jeske O."/>
            <person name="Meyerdierks A."/>
            <person name="Storesund J.E."/>
            <person name="Kallscheuer N."/>
            <person name="Luecker S."/>
            <person name="Lage O.M."/>
            <person name="Pohl T."/>
            <person name="Merkel B.J."/>
            <person name="Hornburger P."/>
            <person name="Mueller R.-W."/>
            <person name="Bruemmer F."/>
            <person name="Labrenz M."/>
            <person name="Spormann A.M."/>
            <person name="Op Den Camp H."/>
            <person name="Overmann J."/>
            <person name="Amann R."/>
            <person name="Jetten M.S.M."/>
            <person name="Mascher T."/>
            <person name="Medema M.H."/>
            <person name="Devos D.P."/>
            <person name="Kaster A.-K."/>
            <person name="Ovreas L."/>
            <person name="Rohde M."/>
            <person name="Galperin M.Y."/>
            <person name="Jogler C."/>
        </authorList>
    </citation>
    <scope>NUCLEOTIDE SEQUENCE [LARGE SCALE GENOMIC DNA]</scope>
    <source>
        <strain evidence="1 2">CA85</strain>
    </source>
</reference>
<keyword evidence="2" id="KW-1185">Reference proteome</keyword>
<protein>
    <submittedName>
        <fullName evidence="1">Uncharacterized protein</fullName>
    </submittedName>
</protein>
<dbReference type="RefSeq" id="WP_146392923.1">
    <property type="nucleotide sequence ID" value="NZ_SJPK01000012.1"/>
</dbReference>
<dbReference type="AlphaFoldDB" id="A0A5C5X2V8"/>
<proteinExistence type="predicted"/>